<feature type="domain" description="Thiopeptide-type bacteriocin biosynthesis" evidence="1">
    <location>
        <begin position="14"/>
        <end position="280"/>
    </location>
</feature>
<evidence type="ECO:0000313" key="2">
    <source>
        <dbReference type="EMBL" id="GGB94982.1"/>
    </source>
</evidence>
<organism evidence="2 3">
    <name type="scientific">Pseudoduganella buxea</name>
    <dbReference type="NCBI Taxonomy" id="1949069"/>
    <lineage>
        <taxon>Bacteria</taxon>
        <taxon>Pseudomonadati</taxon>
        <taxon>Pseudomonadota</taxon>
        <taxon>Betaproteobacteria</taxon>
        <taxon>Burkholderiales</taxon>
        <taxon>Oxalobacteraceae</taxon>
        <taxon>Telluria group</taxon>
        <taxon>Pseudoduganella</taxon>
    </lineage>
</organism>
<evidence type="ECO:0000313" key="3">
    <source>
        <dbReference type="Proteomes" id="UP000622638"/>
    </source>
</evidence>
<protein>
    <recommendedName>
        <fullName evidence="1">Thiopeptide-type bacteriocin biosynthesis domain-containing protein</fullName>
    </recommendedName>
</protein>
<proteinExistence type="predicted"/>
<dbReference type="NCBIfam" id="TIGR03891">
    <property type="entry name" value="thiopep_ocin"/>
    <property type="match status" value="1"/>
</dbReference>
<dbReference type="InterPro" id="IPR023809">
    <property type="entry name" value="Thiopep_bacteriocin_synth_dom"/>
</dbReference>
<evidence type="ECO:0000259" key="1">
    <source>
        <dbReference type="Pfam" id="PF14028"/>
    </source>
</evidence>
<gene>
    <name evidence="2" type="ORF">GCM10011572_16180</name>
</gene>
<dbReference type="Pfam" id="PF14028">
    <property type="entry name" value="Lant_dehydr_C"/>
    <property type="match status" value="1"/>
</dbReference>
<dbReference type="Proteomes" id="UP000622638">
    <property type="component" value="Unassembled WGS sequence"/>
</dbReference>
<comment type="caution">
    <text evidence="2">The sequence shown here is derived from an EMBL/GenBank/DDBJ whole genome shotgun (WGS) entry which is preliminary data.</text>
</comment>
<keyword evidence="3" id="KW-1185">Reference proteome</keyword>
<sequence>MNAVLKEAHTAPAWTSLHVFIHDFSRLDAFLCECLAGMPREFLADAFFVRYWLGGPHVRIRFRNADAAPALVAHVRAWLARNAFASDLEPDSYYRRFASQLHTEPRHYWHGNGELHYIPYEPEVARYGGPAGLAPCERYFVDDSNAVLALLRGHAGAPMEKILLGCCLVHYEVLAQAGLLDAYLAACHDVAGQGNLGASLRARMGAALEGAMPGLRAASARYDGGAYFPTALAAYRDRLQRVCAALAGAGVPGVPAILHSLLHMSFNRAGVIPLREQSIRLFALALYEERTFA</sequence>
<dbReference type="EMBL" id="BMKG01000005">
    <property type="protein sequence ID" value="GGB94982.1"/>
    <property type="molecule type" value="Genomic_DNA"/>
</dbReference>
<name>A0ABQ1KGE1_9BURK</name>
<reference evidence="3" key="1">
    <citation type="journal article" date="2019" name="Int. J. Syst. Evol. Microbiol.">
        <title>The Global Catalogue of Microorganisms (GCM) 10K type strain sequencing project: providing services to taxonomists for standard genome sequencing and annotation.</title>
        <authorList>
            <consortium name="The Broad Institute Genomics Platform"/>
            <consortium name="The Broad Institute Genome Sequencing Center for Infectious Disease"/>
            <person name="Wu L."/>
            <person name="Ma J."/>
        </authorList>
    </citation>
    <scope>NUCLEOTIDE SEQUENCE [LARGE SCALE GENOMIC DNA]</scope>
    <source>
        <strain evidence="3">CGMCC 1.15931</strain>
    </source>
</reference>
<dbReference type="RefSeq" id="WP_188915936.1">
    <property type="nucleotide sequence ID" value="NZ_BMKG01000005.1"/>
</dbReference>
<accession>A0ABQ1KGE1</accession>